<dbReference type="PANTHER" id="PTHR30055">
    <property type="entry name" value="HTH-TYPE TRANSCRIPTIONAL REGULATOR RUTR"/>
    <property type="match status" value="1"/>
</dbReference>
<protein>
    <submittedName>
        <fullName evidence="6">TetR family transcriptional regulator</fullName>
    </submittedName>
</protein>
<dbReference type="PROSITE" id="PS50977">
    <property type="entry name" value="HTH_TETR_2"/>
    <property type="match status" value="1"/>
</dbReference>
<dbReference type="InterPro" id="IPR009057">
    <property type="entry name" value="Homeodomain-like_sf"/>
</dbReference>
<keyword evidence="1" id="KW-0805">Transcription regulation</keyword>
<accession>A0ABW2TQU6</accession>
<dbReference type="InterPro" id="IPR001647">
    <property type="entry name" value="HTH_TetR"/>
</dbReference>
<keyword evidence="7" id="KW-1185">Reference proteome</keyword>
<feature type="DNA-binding region" description="H-T-H motif" evidence="4">
    <location>
        <begin position="31"/>
        <end position="50"/>
    </location>
</feature>
<dbReference type="EMBL" id="JBHTEY010000004">
    <property type="protein sequence ID" value="MFC7616074.1"/>
    <property type="molecule type" value="Genomic_DNA"/>
</dbReference>
<gene>
    <name evidence="6" type="ORF">ACFQV2_23980</name>
</gene>
<dbReference type="PRINTS" id="PR00455">
    <property type="entry name" value="HTHTETR"/>
</dbReference>
<dbReference type="Gene3D" id="1.10.357.10">
    <property type="entry name" value="Tetracycline Repressor, domain 2"/>
    <property type="match status" value="1"/>
</dbReference>
<dbReference type="Proteomes" id="UP001596512">
    <property type="component" value="Unassembled WGS sequence"/>
</dbReference>
<sequence length="71" mass="7695">MRREESRTRNRAALVSTARELFLSDGYQATSIAKVAAESGFTTGAVYSNFDGKAQLALVVLREIKPSGSRS</sequence>
<comment type="caution">
    <text evidence="6">The sequence shown here is derived from an EMBL/GenBank/DDBJ whole genome shotgun (WGS) entry which is preliminary data.</text>
</comment>
<evidence type="ECO:0000313" key="7">
    <source>
        <dbReference type="Proteomes" id="UP001596512"/>
    </source>
</evidence>
<proteinExistence type="predicted"/>
<evidence type="ECO:0000313" key="6">
    <source>
        <dbReference type="EMBL" id="MFC7616074.1"/>
    </source>
</evidence>
<organism evidence="6 7">
    <name type="scientific">Actinokineospora soli</name>
    <dbReference type="NCBI Taxonomy" id="1048753"/>
    <lineage>
        <taxon>Bacteria</taxon>
        <taxon>Bacillati</taxon>
        <taxon>Actinomycetota</taxon>
        <taxon>Actinomycetes</taxon>
        <taxon>Pseudonocardiales</taxon>
        <taxon>Pseudonocardiaceae</taxon>
        <taxon>Actinokineospora</taxon>
    </lineage>
</organism>
<dbReference type="SUPFAM" id="SSF46689">
    <property type="entry name" value="Homeodomain-like"/>
    <property type="match status" value="1"/>
</dbReference>
<dbReference type="InterPro" id="IPR050109">
    <property type="entry name" value="HTH-type_TetR-like_transc_reg"/>
</dbReference>
<keyword evidence="3" id="KW-0804">Transcription</keyword>
<evidence type="ECO:0000256" key="3">
    <source>
        <dbReference type="ARBA" id="ARBA00023163"/>
    </source>
</evidence>
<evidence type="ECO:0000259" key="5">
    <source>
        <dbReference type="PROSITE" id="PS50977"/>
    </source>
</evidence>
<evidence type="ECO:0000256" key="2">
    <source>
        <dbReference type="ARBA" id="ARBA00023125"/>
    </source>
</evidence>
<reference evidence="7" key="1">
    <citation type="journal article" date="2019" name="Int. J. Syst. Evol. Microbiol.">
        <title>The Global Catalogue of Microorganisms (GCM) 10K type strain sequencing project: providing services to taxonomists for standard genome sequencing and annotation.</title>
        <authorList>
            <consortium name="The Broad Institute Genomics Platform"/>
            <consortium name="The Broad Institute Genome Sequencing Center for Infectious Disease"/>
            <person name="Wu L."/>
            <person name="Ma J."/>
        </authorList>
    </citation>
    <scope>NUCLEOTIDE SEQUENCE [LARGE SCALE GENOMIC DNA]</scope>
    <source>
        <strain evidence="7">JCM 17695</strain>
    </source>
</reference>
<keyword evidence="2 4" id="KW-0238">DNA-binding</keyword>
<evidence type="ECO:0000256" key="1">
    <source>
        <dbReference type="ARBA" id="ARBA00023015"/>
    </source>
</evidence>
<dbReference type="PANTHER" id="PTHR30055:SF234">
    <property type="entry name" value="HTH-TYPE TRANSCRIPTIONAL REGULATOR BETI"/>
    <property type="match status" value="1"/>
</dbReference>
<name>A0ABW2TQU6_9PSEU</name>
<dbReference type="Pfam" id="PF00440">
    <property type="entry name" value="TetR_N"/>
    <property type="match status" value="1"/>
</dbReference>
<evidence type="ECO:0000256" key="4">
    <source>
        <dbReference type="PROSITE-ProRule" id="PRU00335"/>
    </source>
</evidence>
<feature type="domain" description="HTH tetR-type" evidence="5">
    <location>
        <begin position="8"/>
        <end position="68"/>
    </location>
</feature>